<dbReference type="PROSITE" id="PS50943">
    <property type="entry name" value="HTH_CROC1"/>
    <property type="match status" value="1"/>
</dbReference>
<feature type="domain" description="HTH cro/C1-type" evidence="1">
    <location>
        <begin position="11"/>
        <end position="28"/>
    </location>
</feature>
<evidence type="ECO:0000313" key="2">
    <source>
        <dbReference type="EMBL" id="MBO2456073.1"/>
    </source>
</evidence>
<dbReference type="EMBL" id="JAGEPF010000001">
    <property type="protein sequence ID" value="MBO2456073.1"/>
    <property type="molecule type" value="Genomic_DNA"/>
</dbReference>
<dbReference type="RefSeq" id="WP_208235675.1">
    <property type="nucleotide sequence ID" value="NZ_JAGEPF010000001.1"/>
</dbReference>
<reference evidence="2 3" key="1">
    <citation type="submission" date="2021-03" db="EMBL/GenBank/DDBJ databases">
        <title>Actinomadura violae sp. nov., isolated from lichen in Thailand.</title>
        <authorList>
            <person name="Kanchanasin P."/>
            <person name="Saeng-In P."/>
            <person name="Phongsopitanun W."/>
            <person name="Yuki M."/>
            <person name="Kudo T."/>
            <person name="Ohkuma M."/>
            <person name="Tanasupawat S."/>
        </authorList>
    </citation>
    <scope>NUCLEOTIDE SEQUENCE [LARGE SCALE GENOMIC DNA]</scope>
    <source>
        <strain evidence="2 3">LCR2-06</strain>
    </source>
</reference>
<gene>
    <name evidence="2" type="ORF">J4709_00550</name>
</gene>
<accession>A0ABS3RH77</accession>
<evidence type="ECO:0000313" key="3">
    <source>
        <dbReference type="Proteomes" id="UP000680206"/>
    </source>
</evidence>
<protein>
    <recommendedName>
        <fullName evidence="1">HTH cro/C1-type domain-containing protein</fullName>
    </recommendedName>
</protein>
<dbReference type="InterPro" id="IPR001387">
    <property type="entry name" value="Cro/C1-type_HTH"/>
</dbReference>
<dbReference type="Gene3D" id="1.10.260.40">
    <property type="entry name" value="lambda repressor-like DNA-binding domains"/>
    <property type="match status" value="1"/>
</dbReference>
<comment type="caution">
    <text evidence="2">The sequence shown here is derived from an EMBL/GenBank/DDBJ whole genome shotgun (WGS) entry which is preliminary data.</text>
</comment>
<keyword evidence="3" id="KW-1185">Reference proteome</keyword>
<dbReference type="Proteomes" id="UP000680206">
    <property type="component" value="Unassembled WGS sequence"/>
</dbReference>
<proteinExistence type="predicted"/>
<sequence>MSEKKRVGARLRAARKARGLTVADLAERFREVASDRVRQRLPSLRDLERTIRGHEAGEHAVGPRYRLLYAAALNTPEESLFGMRASSVDGDDEVEALELARRVAASDVGEETLVALELTVDELASAYPRSAPDALLGRTRRHLGYVGRLMDVQMTLAERRRLVVVGAWLSLLAATCDIDLGRRSAAAARLRTAAQLAEHAGHPEIVAWTVETRAWQAVTDGDYREAVTLSRGAQEIAPHGGSAFIQATAQEGRAWARLGAGPETRDALGRVERLVAPLAVPTLPEHHFRYDPAKSDAYTATTLSWLGDPAAEPYARGVLARLEAPASGPARPRRAASARLDLALALIATEQPEEAAHRALEAVTSGRLVPSNYWRAAEVVAAVDGLGVPGVGDLREAYREVCGW</sequence>
<dbReference type="InterPro" id="IPR010982">
    <property type="entry name" value="Lambda_DNA-bd_dom_sf"/>
</dbReference>
<evidence type="ECO:0000259" key="1">
    <source>
        <dbReference type="PROSITE" id="PS50943"/>
    </source>
</evidence>
<dbReference type="SUPFAM" id="SSF47413">
    <property type="entry name" value="lambda repressor-like DNA-binding domains"/>
    <property type="match status" value="1"/>
</dbReference>
<organism evidence="2 3">
    <name type="scientific">Actinomadura violacea</name>
    <dbReference type="NCBI Taxonomy" id="2819934"/>
    <lineage>
        <taxon>Bacteria</taxon>
        <taxon>Bacillati</taxon>
        <taxon>Actinomycetota</taxon>
        <taxon>Actinomycetes</taxon>
        <taxon>Streptosporangiales</taxon>
        <taxon>Thermomonosporaceae</taxon>
        <taxon>Actinomadura</taxon>
    </lineage>
</organism>
<name>A0ABS3RH77_9ACTN</name>